<dbReference type="PANTHER" id="PTHR46124:SF2">
    <property type="entry name" value="D-AMINOACYL-TRNA DEACYLASE"/>
    <property type="match status" value="1"/>
</dbReference>
<dbReference type="SUPFAM" id="SSF51556">
    <property type="entry name" value="Metallo-dependent hydrolases"/>
    <property type="match status" value="1"/>
</dbReference>
<sequence>MNSEPSHVTLAPLIDAHLHLDSYNGEEQQLILDSLSSNGIEHLIAVSMNLASSQHNLELAYRSPEVHPAFGFHPEQKLPSPAELDRLFSWMEEHHDQMIAVGEVGLPYYTRQEAEQKGHLFETAPYAALLERFMIFARRYDKPIVLHAVYEDADTACNLLEKHGVTRAHFHWFKGNPVTVRRMADQGFHISFTPDLLYEEEIQELARQYPEHQVMSETDGPWPFEGPFTGRLTDPAMTADVAAAYAHLKGWTEAEARQLLYTNAMNFYRIGKGS</sequence>
<dbReference type="EMBL" id="JAUQTB010000004">
    <property type="protein sequence ID" value="MDO7906786.1"/>
    <property type="molecule type" value="Genomic_DNA"/>
</dbReference>
<dbReference type="PANTHER" id="PTHR46124">
    <property type="entry name" value="D-AMINOACYL-TRNA DEACYLASE"/>
    <property type="match status" value="1"/>
</dbReference>
<organism evidence="2 3">
    <name type="scientific">Paenibacillus lacisoli</name>
    <dbReference type="NCBI Taxonomy" id="3064525"/>
    <lineage>
        <taxon>Bacteria</taxon>
        <taxon>Bacillati</taxon>
        <taxon>Bacillota</taxon>
        <taxon>Bacilli</taxon>
        <taxon>Bacillales</taxon>
        <taxon>Paenibacillaceae</taxon>
        <taxon>Paenibacillus</taxon>
    </lineage>
</organism>
<dbReference type="GO" id="GO:0016787">
    <property type="term" value="F:hydrolase activity"/>
    <property type="evidence" value="ECO:0007669"/>
    <property type="project" value="UniProtKB-KW"/>
</dbReference>
<dbReference type="InterPro" id="IPR018228">
    <property type="entry name" value="DNase_TatD-rel_CS"/>
</dbReference>
<comment type="caution">
    <text evidence="2">The sequence shown here is derived from an EMBL/GenBank/DDBJ whole genome shotgun (WGS) entry which is preliminary data.</text>
</comment>
<dbReference type="Proteomes" id="UP001240171">
    <property type="component" value="Unassembled WGS sequence"/>
</dbReference>
<keyword evidence="3" id="KW-1185">Reference proteome</keyword>
<dbReference type="CDD" id="cd01310">
    <property type="entry name" value="TatD_DNAse"/>
    <property type="match status" value="1"/>
</dbReference>
<protein>
    <submittedName>
        <fullName evidence="2">TatD family hydrolase</fullName>
    </submittedName>
</protein>
<accession>A0ABT9CBY9</accession>
<dbReference type="PIRSF" id="PIRSF005902">
    <property type="entry name" value="DNase_TatD"/>
    <property type="match status" value="1"/>
</dbReference>
<dbReference type="Pfam" id="PF01026">
    <property type="entry name" value="TatD_DNase"/>
    <property type="match status" value="1"/>
</dbReference>
<dbReference type="RefSeq" id="WP_305023981.1">
    <property type="nucleotide sequence ID" value="NZ_JAUQTB010000004.1"/>
</dbReference>
<gene>
    <name evidence="2" type="ORF">Q5741_10155</name>
</gene>
<proteinExistence type="predicted"/>
<dbReference type="InterPro" id="IPR001130">
    <property type="entry name" value="TatD-like"/>
</dbReference>
<reference evidence="2 3" key="1">
    <citation type="submission" date="2023-07" db="EMBL/GenBank/DDBJ databases">
        <title>Paenibacillus sp. JX-17 nov. isolated from soil.</title>
        <authorList>
            <person name="Wan Y."/>
            <person name="Liu B."/>
        </authorList>
    </citation>
    <scope>NUCLEOTIDE SEQUENCE [LARGE SCALE GENOMIC DNA]</scope>
    <source>
        <strain evidence="2 3">JX-17</strain>
    </source>
</reference>
<keyword evidence="1 2" id="KW-0378">Hydrolase</keyword>
<evidence type="ECO:0000256" key="1">
    <source>
        <dbReference type="ARBA" id="ARBA00022801"/>
    </source>
</evidence>
<dbReference type="InterPro" id="IPR032466">
    <property type="entry name" value="Metal_Hydrolase"/>
</dbReference>
<evidence type="ECO:0000313" key="3">
    <source>
        <dbReference type="Proteomes" id="UP001240171"/>
    </source>
</evidence>
<dbReference type="PROSITE" id="PS01137">
    <property type="entry name" value="TATD_1"/>
    <property type="match status" value="1"/>
</dbReference>
<name>A0ABT9CBY9_9BACL</name>
<dbReference type="Gene3D" id="3.20.20.140">
    <property type="entry name" value="Metal-dependent hydrolases"/>
    <property type="match status" value="1"/>
</dbReference>
<evidence type="ECO:0000313" key="2">
    <source>
        <dbReference type="EMBL" id="MDO7906786.1"/>
    </source>
</evidence>